<dbReference type="EMBL" id="FOFU01000005">
    <property type="protein sequence ID" value="SEQ54101.1"/>
    <property type="molecule type" value="Genomic_DNA"/>
</dbReference>
<organism evidence="1 2">
    <name type="scientific">Treponema bryantii</name>
    <dbReference type="NCBI Taxonomy" id="163"/>
    <lineage>
        <taxon>Bacteria</taxon>
        <taxon>Pseudomonadati</taxon>
        <taxon>Spirochaetota</taxon>
        <taxon>Spirochaetia</taxon>
        <taxon>Spirochaetales</taxon>
        <taxon>Treponemataceae</taxon>
        <taxon>Treponema</taxon>
    </lineage>
</organism>
<proteinExistence type="predicted"/>
<reference evidence="1 2" key="1">
    <citation type="submission" date="2016-10" db="EMBL/GenBank/DDBJ databases">
        <authorList>
            <person name="de Groot N.N."/>
        </authorList>
    </citation>
    <scope>NUCLEOTIDE SEQUENCE [LARGE SCALE GENOMIC DNA]</scope>
    <source>
        <strain evidence="1 2">B25</strain>
    </source>
</reference>
<dbReference type="STRING" id="163.SAMN04487775_11061"/>
<dbReference type="Proteomes" id="UP000182360">
    <property type="component" value="Unassembled WGS sequence"/>
</dbReference>
<keyword evidence="2" id="KW-1185">Reference proteome</keyword>
<gene>
    <name evidence="1" type="ORF">SAMN04487977_105156</name>
</gene>
<evidence type="ECO:0000313" key="1">
    <source>
        <dbReference type="EMBL" id="SEQ54101.1"/>
    </source>
</evidence>
<protein>
    <submittedName>
        <fullName evidence="1">Uncharacterized protein</fullName>
    </submittedName>
</protein>
<sequence length="274" mass="32097">MPEAYLEEYFALGYECYYVPFDKRVNIQKKVKVITSLFKDLIIFFNIDYELPGLDWEDYIYDYIQEYDNASSVGILYTKRQSKLEKNQLERKYLYEYGCRCGCIQLEYQKNNNFDLIRRILFANQAQGRRKTIRALCSSACTYTYYKGQNYNDPVTGSLQDISLSHFTILVPDDKLELKLYEKIQDIHFNLKGFLFRSGAILAMERSVNGGMLYVFSFINSNGTAGLDDRIREQLIPALYRILSNNCNQLLDMTYAETPDDVPPEESEDEEETE</sequence>
<evidence type="ECO:0000313" key="2">
    <source>
        <dbReference type="Proteomes" id="UP000182360"/>
    </source>
</evidence>
<name>A0A1H9GVJ3_9SPIR</name>
<accession>A0A1H9GVJ3</accession>
<dbReference type="AlphaFoldDB" id="A0A1H9GVJ3"/>